<feature type="compositionally biased region" description="Basic and acidic residues" evidence="6">
    <location>
        <begin position="163"/>
        <end position="181"/>
    </location>
</feature>
<dbReference type="InterPro" id="IPR056015">
    <property type="entry name" value="DUF7593"/>
</dbReference>
<dbReference type="PROSITE" id="PS50297">
    <property type="entry name" value="ANK_REP_REGION"/>
    <property type="match status" value="2"/>
</dbReference>
<evidence type="ECO:0000313" key="10">
    <source>
        <dbReference type="EMBL" id="KKY13625.1"/>
    </source>
</evidence>
<feature type="compositionally biased region" description="Low complexity" evidence="6">
    <location>
        <begin position="478"/>
        <end position="493"/>
    </location>
</feature>
<dbReference type="GO" id="GO:0015935">
    <property type="term" value="C:small ribosomal subunit"/>
    <property type="evidence" value="ECO:0007669"/>
    <property type="project" value="UniProtKB-ARBA"/>
</dbReference>
<evidence type="ECO:0000256" key="5">
    <source>
        <dbReference type="RuleBase" id="RU000670"/>
    </source>
</evidence>
<dbReference type="SUPFAM" id="SSF55315">
    <property type="entry name" value="L30e-like"/>
    <property type="match status" value="1"/>
</dbReference>
<dbReference type="PANTHER" id="PTHR11843">
    <property type="entry name" value="40S RIBOSOMAL PROTEIN S12"/>
    <property type="match status" value="1"/>
</dbReference>
<dbReference type="SMART" id="SM00248">
    <property type="entry name" value="ANK"/>
    <property type="match status" value="5"/>
</dbReference>
<dbReference type="PRINTS" id="PR00972">
    <property type="entry name" value="RIBSOMALS12E"/>
</dbReference>
<gene>
    <name evidence="10" type="ORF">UCRPC4_g06962</name>
</gene>
<evidence type="ECO:0000259" key="8">
    <source>
        <dbReference type="Pfam" id="PF24513"/>
    </source>
</evidence>
<feature type="region of interest" description="Disordered" evidence="6">
    <location>
        <begin position="661"/>
        <end position="970"/>
    </location>
</feature>
<feature type="compositionally biased region" description="Pro residues" evidence="6">
    <location>
        <begin position="494"/>
        <end position="504"/>
    </location>
</feature>
<dbReference type="FunFam" id="3.30.1330.30:FF:000005">
    <property type="entry name" value="40S ribosomal protein S12"/>
    <property type="match status" value="1"/>
</dbReference>
<evidence type="ECO:0000256" key="2">
    <source>
        <dbReference type="ARBA" id="ARBA00022980"/>
    </source>
</evidence>
<feature type="compositionally biased region" description="Basic and acidic residues" evidence="6">
    <location>
        <begin position="892"/>
        <end position="910"/>
    </location>
</feature>
<feature type="compositionally biased region" description="Polar residues" evidence="6">
    <location>
        <begin position="288"/>
        <end position="300"/>
    </location>
</feature>
<dbReference type="Gene3D" id="3.30.1330.30">
    <property type="match status" value="1"/>
</dbReference>
<dbReference type="InterPro" id="IPR056485">
    <property type="entry name" value="ARM_KRIT1"/>
</dbReference>
<dbReference type="Proteomes" id="UP000053317">
    <property type="component" value="Unassembled WGS sequence"/>
</dbReference>
<evidence type="ECO:0000256" key="1">
    <source>
        <dbReference type="ARBA" id="ARBA00005824"/>
    </source>
</evidence>
<feature type="compositionally biased region" description="Basic and acidic residues" evidence="6">
    <location>
        <begin position="661"/>
        <end position="689"/>
    </location>
</feature>
<feature type="region of interest" description="Disordered" evidence="6">
    <location>
        <begin position="315"/>
        <end position="334"/>
    </location>
</feature>
<accession>A0A0G2G8Y2</accession>
<feature type="domain" description="KRIT1 ARM-repeats" evidence="9">
    <location>
        <begin position="513"/>
        <end position="661"/>
    </location>
</feature>
<comment type="similarity">
    <text evidence="1 5">Belongs to the eukaryotic ribosomal protein eS12 family.</text>
</comment>
<feature type="region of interest" description="Disordered" evidence="6">
    <location>
        <begin position="459"/>
        <end position="518"/>
    </location>
</feature>
<dbReference type="GO" id="GO:0022626">
    <property type="term" value="C:cytosolic ribosome"/>
    <property type="evidence" value="ECO:0007669"/>
    <property type="project" value="UniProtKB-ARBA"/>
</dbReference>
<feature type="compositionally biased region" description="Basic and acidic residues" evidence="6">
    <location>
        <begin position="213"/>
        <end position="224"/>
    </location>
</feature>
<reference evidence="10 11" key="1">
    <citation type="submission" date="2015-05" db="EMBL/GenBank/DDBJ databases">
        <title>Distinctive expansion of gene families associated with plant cell wall degradation and secondary metabolism in the genomes of grapevine trunk pathogens.</title>
        <authorList>
            <person name="Lawrence D.P."/>
            <person name="Travadon R."/>
            <person name="Rolshausen P.E."/>
            <person name="Baumgartner K."/>
        </authorList>
    </citation>
    <scope>NUCLEOTIDE SEQUENCE [LARGE SCALE GENOMIC DNA]</scope>
    <source>
        <strain evidence="10">UCRPC4</strain>
    </source>
</reference>
<dbReference type="GO" id="GO:0003735">
    <property type="term" value="F:structural constituent of ribosome"/>
    <property type="evidence" value="ECO:0007669"/>
    <property type="project" value="InterPro"/>
</dbReference>
<evidence type="ECO:0000313" key="11">
    <source>
        <dbReference type="Proteomes" id="UP000053317"/>
    </source>
</evidence>
<feature type="domain" description="Ribosomal protein eL8/eL30/eS12/Gadd45" evidence="7">
    <location>
        <begin position="1213"/>
        <end position="1307"/>
    </location>
</feature>
<dbReference type="PROSITE" id="PS01189">
    <property type="entry name" value="RIBOSOMAL_S12E"/>
    <property type="match status" value="1"/>
</dbReference>
<evidence type="ECO:0000256" key="4">
    <source>
        <dbReference type="PROSITE-ProRule" id="PRU00023"/>
    </source>
</evidence>
<keyword evidence="4" id="KW-0040">ANK repeat</keyword>
<feature type="compositionally biased region" description="Basic and acidic residues" evidence="6">
    <location>
        <begin position="918"/>
        <end position="970"/>
    </location>
</feature>
<dbReference type="EMBL" id="LCWF01000272">
    <property type="protein sequence ID" value="KKY13625.1"/>
    <property type="molecule type" value="Genomic_DNA"/>
</dbReference>
<dbReference type="SUPFAM" id="SSF48403">
    <property type="entry name" value="Ankyrin repeat"/>
    <property type="match status" value="1"/>
</dbReference>
<sequence length="1329" mass="149209">MSDTEAKSPATAATNVDVNEDGNAQEVTTPEPKIISPRLTESLDVEATSVAAPAADDSEAETLIESPEKRKAAAMLSTEPNVKTESIEPAENFVDKNIDQEPGLPSSDGNSRKRKRLPDNLSSEHHKRAPSASSALSSPSPDELHSEPLGQHKRKVPSPNGQSHHDRSDRRDGSADREWRYRNKSVGQIKVKKRRPSDVFTEDQQPRSTKPGRPTDHHDRRETRSATYPRNSSSERSPSPRQSARGHKRVQSIQSVGTSGASGKSRRIPPLLTGRHRHGSEERRSVSTDRSGSPAPTSAFPNLRKLNSYDHEVISPAKQPMGPTFSRKNRDQNGRTRLARACADNKIDVVRAKYEERPEDLNVSDNAGNTPLQIASLEGYVDIVEFLLSKNCEVDSKNIDKETALIDAVENGHVDVVQLLLENGANPRLGNAKGDEPYELVPQDDENYGAIRALLADARTKQKDNERQHSDDHETWKAGARSSSRAASAASPRDSPPIHTPRSPPSYLYSRRRTGRSEQTRNDLLWQAQTPENLQKLAAKGDSEGVASILNVLEKVHPAAVIAAARGGHHQTLEMLIALGQPDPDPPPVRNGDFKPGYNTPMLAAIGRGNIEVIKLLLGQTGFNARRHDGKGRSYPEISKERKGDRWEEEYKLLKEAYDRTRGSDIRKHESPRKAREREKEPKRNEHRSLSPSRSGRKPQRSPSLATKDPDTRKSDLHRENKRERTSDDHRSIRNRDRGNSPAQVKTHRTRRSQSDLPTVLPDGEIKRRRLVSGKVLHERRASMASQKSSSDHENAEAKANIKRELKKERSLLKRSRNSMTPEAHVSPESEASREVQKKRRRVLSDSSPEKTRSDSVKKQAQTSTDRSSPPANHEASSETTRGPQDVAMADETPHLDETPVDSEAARTQDEENQQALKEAEQAKAEAERVKAKEDELKAKEEVKKQEDARVLAEKQAAEAAEAARKKAEEEAIANEIRRKAEELAAEQKRLEEEAAARQREEEEKAERVRKEEEERLERQRREEERQRRIEERRRREAEEQERIRREALPALLCKTAEMLDEGNPLVRDHSWLQQFLPLFTVHTRQLEPGCSKDVAEEEWIPNFQAAGLLVAKDLHLHQYSQLEKRKVNRRERIHLWKVAGVKLSKDFNANAFNTKFQQAISAYDEAGVKFSTMEPLFWVRSDGEEPTSPVAAAEEVEVDAGAAGTGSMSVLDALKGVLRIALIHDGLARGLREASKALDRRQAHMCVLNEGCEEEAYKKLVVALCSEHKIPLIKVPDGKQLGEWAGLCVLDREGNARKVVNCSCVVVRDWGEESQERNVLLNYFQTEQ</sequence>
<feature type="compositionally biased region" description="Basic and acidic residues" evidence="6">
    <location>
        <begin position="848"/>
        <end position="858"/>
    </location>
</feature>
<dbReference type="Gene3D" id="1.25.40.20">
    <property type="entry name" value="Ankyrin repeat-containing domain"/>
    <property type="match status" value="2"/>
</dbReference>
<feature type="compositionally biased region" description="Basic and acidic residues" evidence="6">
    <location>
        <begin position="631"/>
        <end position="646"/>
    </location>
</feature>
<dbReference type="InterPro" id="IPR029064">
    <property type="entry name" value="Ribosomal_eL30-like_sf"/>
</dbReference>
<feature type="compositionally biased region" description="Basic and acidic residues" evidence="6">
    <location>
        <begin position="459"/>
        <end position="476"/>
    </location>
</feature>
<proteinExistence type="inferred from homology"/>
<evidence type="ECO:0000259" key="9">
    <source>
        <dbReference type="Pfam" id="PF24521"/>
    </source>
</evidence>
<protein>
    <recommendedName>
        <fullName evidence="5">40S ribosomal protein S12</fullName>
    </recommendedName>
</protein>
<dbReference type="Pfam" id="PF01248">
    <property type="entry name" value="Ribosomal_L7Ae"/>
    <property type="match status" value="1"/>
</dbReference>
<organism evidence="10 11">
    <name type="scientific">Phaeomoniella chlamydospora</name>
    <name type="common">Phaeoacremonium chlamydosporum</name>
    <dbReference type="NCBI Taxonomy" id="158046"/>
    <lineage>
        <taxon>Eukaryota</taxon>
        <taxon>Fungi</taxon>
        <taxon>Dikarya</taxon>
        <taxon>Ascomycota</taxon>
        <taxon>Pezizomycotina</taxon>
        <taxon>Eurotiomycetes</taxon>
        <taxon>Chaetothyriomycetidae</taxon>
        <taxon>Phaeomoniellales</taxon>
        <taxon>Phaeomoniellaceae</taxon>
        <taxon>Phaeomoniella</taxon>
    </lineage>
</organism>
<keyword evidence="2 5" id="KW-0689">Ribosomal protein</keyword>
<evidence type="ECO:0000259" key="7">
    <source>
        <dbReference type="Pfam" id="PF01248"/>
    </source>
</evidence>
<keyword evidence="3 5" id="KW-0687">Ribonucleoprotein</keyword>
<feature type="region of interest" description="Disordered" evidence="6">
    <location>
        <begin position="624"/>
        <end position="646"/>
    </location>
</feature>
<dbReference type="Pfam" id="PF24513">
    <property type="entry name" value="DUF7593"/>
    <property type="match status" value="1"/>
</dbReference>
<feature type="repeat" description="ANK" evidence="4">
    <location>
        <begin position="400"/>
        <end position="432"/>
    </location>
</feature>
<dbReference type="InterPro" id="IPR047860">
    <property type="entry name" value="Ribosomal_eS12_CS"/>
</dbReference>
<dbReference type="InterPro" id="IPR004038">
    <property type="entry name" value="Ribosomal_eL8/eL30/eS12/Gad45"/>
</dbReference>
<evidence type="ECO:0000256" key="6">
    <source>
        <dbReference type="SAM" id="MobiDB-lite"/>
    </source>
</evidence>
<dbReference type="PROSITE" id="PS50088">
    <property type="entry name" value="ANK_REPEAT"/>
    <property type="match status" value="2"/>
</dbReference>
<feature type="compositionally biased region" description="Polar residues" evidence="6">
    <location>
        <begin position="251"/>
        <end position="262"/>
    </location>
</feature>
<feature type="repeat" description="ANK" evidence="4">
    <location>
        <begin position="367"/>
        <end position="399"/>
    </location>
</feature>
<feature type="domain" description="DUF7593" evidence="8">
    <location>
        <begin position="1045"/>
        <end position="1182"/>
    </location>
</feature>
<feature type="region of interest" description="Disordered" evidence="6">
    <location>
        <begin position="1"/>
        <end position="306"/>
    </location>
</feature>
<dbReference type="Pfam" id="PF24521">
    <property type="entry name" value="Ank_KRIT1"/>
    <property type="match status" value="1"/>
</dbReference>
<feature type="region of interest" description="Disordered" evidence="6">
    <location>
        <begin position="995"/>
        <end position="1041"/>
    </location>
</feature>
<dbReference type="OrthoDB" id="194358at2759"/>
<dbReference type="InterPro" id="IPR000530">
    <property type="entry name" value="Ribosomal_eS12"/>
</dbReference>
<comment type="caution">
    <text evidence="10">The sequence shown here is derived from an EMBL/GenBank/DDBJ whole genome shotgun (WGS) entry which is preliminary data.</text>
</comment>
<feature type="compositionally biased region" description="Polar residues" evidence="6">
    <location>
        <begin position="859"/>
        <end position="871"/>
    </location>
</feature>
<evidence type="ECO:0000256" key="3">
    <source>
        <dbReference type="ARBA" id="ARBA00023274"/>
    </source>
</evidence>
<feature type="compositionally biased region" description="Basic and acidic residues" evidence="6">
    <location>
        <begin position="708"/>
        <end position="739"/>
    </location>
</feature>
<feature type="compositionally biased region" description="Basic and acidic residues" evidence="6">
    <location>
        <begin position="826"/>
        <end position="836"/>
    </location>
</feature>
<dbReference type="InterPro" id="IPR002110">
    <property type="entry name" value="Ankyrin_rpt"/>
</dbReference>
<dbReference type="Pfam" id="PF12796">
    <property type="entry name" value="Ank_2"/>
    <property type="match status" value="1"/>
</dbReference>
<reference evidence="10 11" key="2">
    <citation type="submission" date="2015-05" db="EMBL/GenBank/DDBJ databases">
        <authorList>
            <person name="Morales-Cruz A."/>
            <person name="Amrine K.C."/>
            <person name="Cantu D."/>
        </authorList>
    </citation>
    <scope>NUCLEOTIDE SEQUENCE [LARGE SCALE GENOMIC DNA]</scope>
    <source>
        <strain evidence="10">UCRPC4</strain>
    </source>
</reference>
<name>A0A0G2G8Y2_PHACM</name>
<feature type="compositionally biased region" description="Low complexity" evidence="6">
    <location>
        <begin position="229"/>
        <end position="243"/>
    </location>
</feature>
<feature type="compositionally biased region" description="Low complexity" evidence="6">
    <location>
        <begin position="130"/>
        <end position="141"/>
    </location>
</feature>
<dbReference type="GO" id="GO:0006412">
    <property type="term" value="P:translation"/>
    <property type="evidence" value="ECO:0007669"/>
    <property type="project" value="InterPro"/>
</dbReference>
<keyword evidence="11" id="KW-1185">Reference proteome</keyword>
<feature type="compositionally biased region" description="Basic and acidic residues" evidence="6">
    <location>
        <begin position="790"/>
        <end position="812"/>
    </location>
</feature>
<dbReference type="InterPro" id="IPR036770">
    <property type="entry name" value="Ankyrin_rpt-contain_sf"/>
</dbReference>